<evidence type="ECO:0000256" key="4">
    <source>
        <dbReference type="SAM" id="MobiDB-lite"/>
    </source>
</evidence>
<dbReference type="PROSITE" id="PS00463">
    <property type="entry name" value="ZN2_CY6_FUNGAL_1"/>
    <property type="match status" value="1"/>
</dbReference>
<dbReference type="Gene3D" id="4.10.240.10">
    <property type="entry name" value="Zn(2)-C6 fungal-type DNA-binding domain"/>
    <property type="match status" value="1"/>
</dbReference>
<dbReference type="Proteomes" id="UP000799437">
    <property type="component" value="Unassembled WGS sequence"/>
</dbReference>
<sequence>MSARDRQTAAPTDDGRRPSGPTSVKPYACVLCSRRKVRCDRLVGGCTNCTKARVECVYIAPAPPRRRKRGEKPPETDLVLKLKRYEELLTRLGVRLDGDEQQSSEQGDSGTATARLGNVTLAGEKTPDTDLDSPGLEYGMVIGDKDNTRYLANQLYADVGQEYSKEILEESTESESDDLPFDTPGSVSPDASDWLLRHRRQAISLTALHPSPVVIFQLWQKFLENVNPMVKVLHVPTAQQTILEATSNLINLTKSTEALMFVVYFAAIVSLSNEECEYMTGEPKSVLQTRYRFAVQQALANAGLLRTSELVTLQAFQIFLFAMHGQWDPKSFWALTGIAVRIGQRMGLHRDGSKLGLSIFQTELRRRLWWEMVIQDARAGEMAGCGGATLLWDTLMPLNIEDTALNPNMQEPPLESVGPTEMIFPRVRYEIGDWLRKRTPASAYHGAWVSLMSANVSKEEKQLSIDELEDMFERKYLRHADMSVPVHFLAFAVVRSVMAKMRFMTFLRAHRLGQNGEGPQESPRGAGLSEETQFLIAIQIVEYDTLIQQSPIIERFRWHVVRQFQWQPFIYLLGELRQRTSGEDVNKAWRAIGVSYSLHPEIIAQTKRALHVAVGGLTLQAWAAFEAANGRDAYTIVGSGNGPPRYILDLRSQRRHAARAKSAESPSKVATETHVEAYPDFFGSTTTEQYPSSAYMAQQHTSIELGNNFYQTPATMQTPATIETTPSDVFTGLDAAAISTPSFGGSGDAGGYMDMSSGPATTPLNWGEWEHLVQDFQTETWNGFDVDVDADIGL</sequence>
<evidence type="ECO:0000259" key="5">
    <source>
        <dbReference type="PROSITE" id="PS50048"/>
    </source>
</evidence>
<feature type="region of interest" description="Disordered" evidence="4">
    <location>
        <begin position="1"/>
        <end position="22"/>
    </location>
</feature>
<dbReference type="GO" id="GO:0005634">
    <property type="term" value="C:nucleus"/>
    <property type="evidence" value="ECO:0007669"/>
    <property type="project" value="UniProtKB-SubCell"/>
</dbReference>
<dbReference type="InterPro" id="IPR001138">
    <property type="entry name" value="Zn2Cys6_DnaBD"/>
</dbReference>
<keyword evidence="2" id="KW-0479">Metal-binding</keyword>
<dbReference type="PANTHER" id="PTHR31001">
    <property type="entry name" value="UNCHARACTERIZED TRANSCRIPTIONAL REGULATORY PROTEIN"/>
    <property type="match status" value="1"/>
</dbReference>
<dbReference type="InterPro" id="IPR050613">
    <property type="entry name" value="Sec_Metabolite_Reg"/>
</dbReference>
<accession>A0A6A6W785</accession>
<dbReference type="InterPro" id="IPR036864">
    <property type="entry name" value="Zn2-C6_fun-type_DNA-bd_sf"/>
</dbReference>
<dbReference type="GO" id="GO:0008270">
    <property type="term" value="F:zinc ion binding"/>
    <property type="evidence" value="ECO:0007669"/>
    <property type="project" value="InterPro"/>
</dbReference>
<dbReference type="RefSeq" id="XP_033600944.1">
    <property type="nucleotide sequence ID" value="XM_033743892.1"/>
</dbReference>
<dbReference type="SMART" id="SM00906">
    <property type="entry name" value="Fungal_trans"/>
    <property type="match status" value="1"/>
</dbReference>
<gene>
    <name evidence="6" type="ORF">EJ05DRAFT_475798</name>
</gene>
<dbReference type="GO" id="GO:0006351">
    <property type="term" value="P:DNA-templated transcription"/>
    <property type="evidence" value="ECO:0007669"/>
    <property type="project" value="InterPro"/>
</dbReference>
<evidence type="ECO:0000256" key="1">
    <source>
        <dbReference type="ARBA" id="ARBA00004123"/>
    </source>
</evidence>
<dbReference type="PROSITE" id="PS50048">
    <property type="entry name" value="ZN2_CY6_FUNGAL_2"/>
    <property type="match status" value="1"/>
</dbReference>
<feature type="compositionally biased region" description="Basic and acidic residues" evidence="4">
    <location>
        <begin position="1"/>
        <end position="17"/>
    </location>
</feature>
<proteinExistence type="predicted"/>
<dbReference type="AlphaFoldDB" id="A0A6A6W785"/>
<comment type="subcellular location">
    <subcellularLocation>
        <location evidence="1">Nucleus</location>
    </subcellularLocation>
</comment>
<protein>
    <recommendedName>
        <fullName evidence="5">Zn(2)-C6 fungal-type domain-containing protein</fullName>
    </recommendedName>
</protein>
<feature type="compositionally biased region" description="Polar residues" evidence="4">
    <location>
        <begin position="101"/>
        <end position="112"/>
    </location>
</feature>
<feature type="domain" description="Zn(2)-C6 fungal-type" evidence="5">
    <location>
        <begin position="28"/>
        <end position="58"/>
    </location>
</feature>
<dbReference type="EMBL" id="ML996571">
    <property type="protein sequence ID" value="KAF2758493.1"/>
    <property type="molecule type" value="Genomic_DNA"/>
</dbReference>
<keyword evidence="7" id="KW-1185">Reference proteome</keyword>
<dbReference type="GO" id="GO:0003677">
    <property type="term" value="F:DNA binding"/>
    <property type="evidence" value="ECO:0007669"/>
    <property type="project" value="InterPro"/>
</dbReference>
<dbReference type="CDD" id="cd00067">
    <property type="entry name" value="GAL4"/>
    <property type="match status" value="1"/>
</dbReference>
<dbReference type="Pfam" id="PF04082">
    <property type="entry name" value="Fungal_trans"/>
    <property type="match status" value="1"/>
</dbReference>
<dbReference type="InterPro" id="IPR007219">
    <property type="entry name" value="XnlR_reg_dom"/>
</dbReference>
<feature type="region of interest" description="Disordered" evidence="4">
    <location>
        <begin position="96"/>
        <end position="132"/>
    </location>
</feature>
<evidence type="ECO:0000313" key="6">
    <source>
        <dbReference type="EMBL" id="KAF2758493.1"/>
    </source>
</evidence>
<reference evidence="6" key="1">
    <citation type="journal article" date="2020" name="Stud. Mycol.">
        <title>101 Dothideomycetes genomes: a test case for predicting lifestyles and emergence of pathogens.</title>
        <authorList>
            <person name="Haridas S."/>
            <person name="Albert R."/>
            <person name="Binder M."/>
            <person name="Bloem J."/>
            <person name="Labutti K."/>
            <person name="Salamov A."/>
            <person name="Andreopoulos B."/>
            <person name="Baker S."/>
            <person name="Barry K."/>
            <person name="Bills G."/>
            <person name="Bluhm B."/>
            <person name="Cannon C."/>
            <person name="Castanera R."/>
            <person name="Culley D."/>
            <person name="Daum C."/>
            <person name="Ezra D."/>
            <person name="Gonzalez J."/>
            <person name="Henrissat B."/>
            <person name="Kuo A."/>
            <person name="Liang C."/>
            <person name="Lipzen A."/>
            <person name="Lutzoni F."/>
            <person name="Magnuson J."/>
            <person name="Mondo S."/>
            <person name="Nolan M."/>
            <person name="Ohm R."/>
            <person name="Pangilinan J."/>
            <person name="Park H.-J."/>
            <person name="Ramirez L."/>
            <person name="Alfaro M."/>
            <person name="Sun H."/>
            <person name="Tritt A."/>
            <person name="Yoshinaga Y."/>
            <person name="Zwiers L.-H."/>
            <person name="Turgeon B."/>
            <person name="Goodwin S."/>
            <person name="Spatafora J."/>
            <person name="Crous P."/>
            <person name="Grigoriev I."/>
        </authorList>
    </citation>
    <scope>NUCLEOTIDE SEQUENCE</scope>
    <source>
        <strain evidence="6">CBS 121739</strain>
    </source>
</reference>
<keyword evidence="3" id="KW-0539">Nucleus</keyword>
<evidence type="ECO:0000256" key="2">
    <source>
        <dbReference type="ARBA" id="ARBA00022723"/>
    </source>
</evidence>
<dbReference type="SMART" id="SM00066">
    <property type="entry name" value="GAL4"/>
    <property type="match status" value="1"/>
</dbReference>
<dbReference type="CDD" id="cd12148">
    <property type="entry name" value="fungal_TF_MHR"/>
    <property type="match status" value="1"/>
</dbReference>
<dbReference type="PANTHER" id="PTHR31001:SF85">
    <property type="entry name" value="ZN(II)2CYS6 TRANSCRIPTION FACTOR (EUROFUNG)"/>
    <property type="match status" value="1"/>
</dbReference>
<name>A0A6A6W785_9PEZI</name>
<dbReference type="GO" id="GO:0000981">
    <property type="term" value="F:DNA-binding transcription factor activity, RNA polymerase II-specific"/>
    <property type="evidence" value="ECO:0007669"/>
    <property type="project" value="InterPro"/>
</dbReference>
<dbReference type="SUPFAM" id="SSF57701">
    <property type="entry name" value="Zn2/Cys6 DNA-binding domain"/>
    <property type="match status" value="1"/>
</dbReference>
<dbReference type="OrthoDB" id="2269373at2759"/>
<organism evidence="6 7">
    <name type="scientific">Pseudovirgaria hyperparasitica</name>
    <dbReference type="NCBI Taxonomy" id="470096"/>
    <lineage>
        <taxon>Eukaryota</taxon>
        <taxon>Fungi</taxon>
        <taxon>Dikarya</taxon>
        <taxon>Ascomycota</taxon>
        <taxon>Pezizomycotina</taxon>
        <taxon>Dothideomycetes</taxon>
        <taxon>Dothideomycetes incertae sedis</taxon>
        <taxon>Acrospermales</taxon>
        <taxon>Acrospermaceae</taxon>
        <taxon>Pseudovirgaria</taxon>
    </lineage>
</organism>
<dbReference type="GeneID" id="54484946"/>
<dbReference type="Pfam" id="PF00172">
    <property type="entry name" value="Zn_clus"/>
    <property type="match status" value="1"/>
</dbReference>
<evidence type="ECO:0000256" key="3">
    <source>
        <dbReference type="ARBA" id="ARBA00023242"/>
    </source>
</evidence>
<evidence type="ECO:0000313" key="7">
    <source>
        <dbReference type="Proteomes" id="UP000799437"/>
    </source>
</evidence>